<name>A0AAV7XQ26_9NEOP</name>
<sequence length="348" mass="38797">MSACKKKPPFLTNRCQIKGCKFEKNAKDNGLFKISRRADVFERWIQLSGKKELLELPIDTLRSSVYFCDLHFEDIQGGEVRKRVTTESLPTVFPYGHTPLCDEAMARWRSSAEYVEYWRCRGKLPSAQPGPPLRCPNLPDNSSAMYCETNGPFTCLYCEGKPLYSEATKSCDSNRKRKVSSGNALALKTGGGNISVLRQSHSSTSLPTQQPSTSRSLPPSITYHRRRDPFSPLQKVEETLPPELISKPSKPVGIRLPPSQDLKPQTMMAVELLKGQGPSQSSCPEISSPLSPVKPSGSGITSYKAKDLESVSDDWEKEYVLTRIGNRLVAIPCLTSQIKKRKLEKGQE</sequence>
<keyword evidence="3" id="KW-0862">Zinc</keyword>
<dbReference type="Pfam" id="PF05485">
    <property type="entry name" value="THAP"/>
    <property type="match status" value="1"/>
</dbReference>
<feature type="region of interest" description="Disordered" evidence="6">
    <location>
        <begin position="276"/>
        <end position="299"/>
    </location>
</feature>
<evidence type="ECO:0000313" key="8">
    <source>
        <dbReference type="EMBL" id="KAJ1525756.1"/>
    </source>
</evidence>
<dbReference type="PROSITE" id="PS50950">
    <property type="entry name" value="ZF_THAP"/>
    <property type="match status" value="1"/>
</dbReference>
<organism evidence="8 9">
    <name type="scientific">Megalurothrips usitatus</name>
    <name type="common">bean blossom thrips</name>
    <dbReference type="NCBI Taxonomy" id="439358"/>
    <lineage>
        <taxon>Eukaryota</taxon>
        <taxon>Metazoa</taxon>
        <taxon>Ecdysozoa</taxon>
        <taxon>Arthropoda</taxon>
        <taxon>Hexapoda</taxon>
        <taxon>Insecta</taxon>
        <taxon>Pterygota</taxon>
        <taxon>Neoptera</taxon>
        <taxon>Paraneoptera</taxon>
        <taxon>Thysanoptera</taxon>
        <taxon>Terebrantia</taxon>
        <taxon>Thripoidea</taxon>
        <taxon>Thripidae</taxon>
        <taxon>Megalurothrips</taxon>
    </lineage>
</organism>
<gene>
    <name evidence="8" type="ORF">ONE63_008962</name>
</gene>
<reference evidence="8" key="1">
    <citation type="submission" date="2022-12" db="EMBL/GenBank/DDBJ databases">
        <title>Chromosome-level genome assembly of the bean flower thrips Megalurothrips usitatus.</title>
        <authorList>
            <person name="Ma L."/>
            <person name="Liu Q."/>
            <person name="Li H."/>
            <person name="Cai W."/>
        </authorList>
    </citation>
    <scope>NUCLEOTIDE SEQUENCE</scope>
    <source>
        <strain evidence="8">Cailab_2022a</strain>
    </source>
</reference>
<evidence type="ECO:0000256" key="5">
    <source>
        <dbReference type="PROSITE-ProRule" id="PRU00309"/>
    </source>
</evidence>
<proteinExistence type="predicted"/>
<evidence type="ECO:0000256" key="6">
    <source>
        <dbReference type="SAM" id="MobiDB-lite"/>
    </source>
</evidence>
<keyword evidence="1" id="KW-0479">Metal-binding</keyword>
<dbReference type="GO" id="GO:0003677">
    <property type="term" value="F:DNA binding"/>
    <property type="evidence" value="ECO:0007669"/>
    <property type="project" value="UniProtKB-UniRule"/>
</dbReference>
<dbReference type="GO" id="GO:0008270">
    <property type="term" value="F:zinc ion binding"/>
    <property type="evidence" value="ECO:0007669"/>
    <property type="project" value="UniProtKB-KW"/>
</dbReference>
<evidence type="ECO:0000256" key="1">
    <source>
        <dbReference type="ARBA" id="ARBA00022723"/>
    </source>
</evidence>
<protein>
    <recommendedName>
        <fullName evidence="7">THAP-type domain-containing protein</fullName>
    </recommendedName>
</protein>
<feature type="domain" description="THAP-type" evidence="7">
    <location>
        <begin position="11"/>
        <end position="93"/>
    </location>
</feature>
<accession>A0AAV7XQ26</accession>
<keyword evidence="4 5" id="KW-0238">DNA-binding</keyword>
<evidence type="ECO:0000256" key="3">
    <source>
        <dbReference type="ARBA" id="ARBA00022833"/>
    </source>
</evidence>
<feature type="region of interest" description="Disordered" evidence="6">
    <location>
        <begin position="195"/>
        <end position="226"/>
    </location>
</feature>
<evidence type="ECO:0000313" key="9">
    <source>
        <dbReference type="Proteomes" id="UP001075354"/>
    </source>
</evidence>
<dbReference type="InterPro" id="IPR006612">
    <property type="entry name" value="THAP_Znf"/>
</dbReference>
<dbReference type="EMBL" id="JAPTSV010000007">
    <property type="protein sequence ID" value="KAJ1525756.1"/>
    <property type="molecule type" value="Genomic_DNA"/>
</dbReference>
<dbReference type="Proteomes" id="UP001075354">
    <property type="component" value="Chromosome 7"/>
</dbReference>
<feature type="compositionally biased region" description="Low complexity" evidence="6">
    <location>
        <begin position="199"/>
        <end position="216"/>
    </location>
</feature>
<keyword evidence="2 5" id="KW-0863">Zinc-finger</keyword>
<dbReference type="AlphaFoldDB" id="A0AAV7XQ26"/>
<feature type="compositionally biased region" description="Polar residues" evidence="6">
    <location>
        <begin position="277"/>
        <end position="290"/>
    </location>
</feature>
<evidence type="ECO:0000256" key="4">
    <source>
        <dbReference type="ARBA" id="ARBA00023125"/>
    </source>
</evidence>
<keyword evidence="9" id="KW-1185">Reference proteome</keyword>
<evidence type="ECO:0000256" key="2">
    <source>
        <dbReference type="ARBA" id="ARBA00022771"/>
    </source>
</evidence>
<evidence type="ECO:0000259" key="7">
    <source>
        <dbReference type="PROSITE" id="PS50950"/>
    </source>
</evidence>
<comment type="caution">
    <text evidence="8">The sequence shown here is derived from an EMBL/GenBank/DDBJ whole genome shotgun (WGS) entry which is preliminary data.</text>
</comment>
<dbReference type="SMART" id="SM00980">
    <property type="entry name" value="THAP"/>
    <property type="match status" value="1"/>
</dbReference>